<organism evidence="2 3">
    <name type="scientific">Thermoactinomyces intermedius</name>
    <dbReference type="NCBI Taxonomy" id="2024"/>
    <lineage>
        <taxon>Bacteria</taxon>
        <taxon>Bacillati</taxon>
        <taxon>Bacillota</taxon>
        <taxon>Bacilli</taxon>
        <taxon>Bacillales</taxon>
        <taxon>Thermoactinomycetaceae</taxon>
        <taxon>Thermoactinomyces</taxon>
    </lineage>
</organism>
<name>A0A8I1AER2_THEIN</name>
<dbReference type="AlphaFoldDB" id="A0A8I1AER2"/>
<accession>A0A8I1AER2</accession>
<protein>
    <submittedName>
        <fullName evidence="2">Uncharacterized protein</fullName>
    </submittedName>
</protein>
<reference evidence="2 3" key="1">
    <citation type="submission" date="2020-12" db="EMBL/GenBank/DDBJ databases">
        <title>WGS of Thermoactinomyces spp.</title>
        <authorList>
            <person name="Cheng K."/>
        </authorList>
    </citation>
    <scope>NUCLEOTIDE SEQUENCE [LARGE SCALE GENOMIC DNA]</scope>
    <source>
        <strain evidence="3">CICC 10671\DSM 43846</strain>
    </source>
</reference>
<dbReference type="Proteomes" id="UP000633619">
    <property type="component" value="Unassembled WGS sequence"/>
</dbReference>
<feature type="region of interest" description="Disordered" evidence="1">
    <location>
        <begin position="141"/>
        <end position="161"/>
    </location>
</feature>
<feature type="compositionally biased region" description="Basic and acidic residues" evidence="1">
    <location>
        <begin position="141"/>
        <end position="152"/>
    </location>
</feature>
<evidence type="ECO:0000313" key="2">
    <source>
        <dbReference type="EMBL" id="MBH8595735.1"/>
    </source>
</evidence>
<gene>
    <name evidence="2" type="ORF">I8U20_10375</name>
</gene>
<keyword evidence="3" id="KW-1185">Reference proteome</keyword>
<evidence type="ECO:0000256" key="1">
    <source>
        <dbReference type="SAM" id="MobiDB-lite"/>
    </source>
</evidence>
<sequence length="346" mass="40877">MDARIPGGAIIIARRIIDSEIMKKPPLYMKVWIYLLARAQHKDYKQLKRGQLITSIPEIREACSWYVGARKVKPTEREVRSVLDWMRGKSKTVSSVSRNPNEQSSSVSPNVAMISSSKVTHGLLITIENYSVYQSLDNYERRTETKDERQGEKSSNVAGATEYKQECNKNENKYNPRKRAKRIYDDDSPYMKMAIYFKDRVLSWKPNAKVPNDLNKWADDFRKLHELDKRTKQEIKDVIDWATSDSFWQANILSPGKLRKQFDTLQAQMSRKVIKMPEKPMSYWEEKQRREEELERKRLAERDKQMKVQRFIEVTGLHPMKHKDLLRDYLEGRVTLSELKKRRWGS</sequence>
<dbReference type="RefSeq" id="WP_181732300.1">
    <property type="nucleotide sequence ID" value="NZ_JACEIR010000006.1"/>
</dbReference>
<comment type="caution">
    <text evidence="2">The sequence shown here is derived from an EMBL/GenBank/DDBJ whole genome shotgun (WGS) entry which is preliminary data.</text>
</comment>
<evidence type="ECO:0000313" key="3">
    <source>
        <dbReference type="Proteomes" id="UP000633619"/>
    </source>
</evidence>
<dbReference type="EMBL" id="JAECVW010000006">
    <property type="protein sequence ID" value="MBH8595735.1"/>
    <property type="molecule type" value="Genomic_DNA"/>
</dbReference>
<proteinExistence type="predicted"/>